<dbReference type="SUPFAM" id="SSF55729">
    <property type="entry name" value="Acyl-CoA N-acyltransferases (Nat)"/>
    <property type="match status" value="1"/>
</dbReference>
<dbReference type="GO" id="GO:0016747">
    <property type="term" value="F:acyltransferase activity, transferring groups other than amino-acyl groups"/>
    <property type="evidence" value="ECO:0007669"/>
    <property type="project" value="InterPro"/>
</dbReference>
<reference evidence="5" key="1">
    <citation type="submission" date="2019-09" db="EMBL/GenBank/DDBJ databases">
        <authorList>
            <person name="Li J."/>
        </authorList>
    </citation>
    <scope>NUCLEOTIDE SEQUENCE [LARGE SCALE GENOMIC DNA]</scope>
    <source>
        <strain evidence="5">JCM 14732</strain>
    </source>
</reference>
<dbReference type="InterPro" id="IPR016181">
    <property type="entry name" value="Acyl_CoA_acyltransferase"/>
</dbReference>
<dbReference type="PROSITE" id="PS50995">
    <property type="entry name" value="HTH_MARR_2"/>
    <property type="match status" value="1"/>
</dbReference>
<evidence type="ECO:0000256" key="2">
    <source>
        <dbReference type="ARBA" id="ARBA00023315"/>
    </source>
</evidence>
<dbReference type="PANTHER" id="PTHR43877:SF2">
    <property type="entry name" value="AMINOALKYLPHOSPHONATE N-ACETYLTRANSFERASE-RELATED"/>
    <property type="match status" value="1"/>
</dbReference>
<dbReference type="SUPFAM" id="SSF46785">
    <property type="entry name" value="Winged helix' DNA-binding domain"/>
    <property type="match status" value="1"/>
</dbReference>
<organism evidence="5 6">
    <name type="scientific">Aeromicrobium ginsengisoli</name>
    <dbReference type="NCBI Taxonomy" id="363867"/>
    <lineage>
        <taxon>Bacteria</taxon>
        <taxon>Bacillati</taxon>
        <taxon>Actinomycetota</taxon>
        <taxon>Actinomycetes</taxon>
        <taxon>Propionibacteriales</taxon>
        <taxon>Nocardioidaceae</taxon>
        <taxon>Aeromicrobium</taxon>
    </lineage>
</organism>
<dbReference type="CDD" id="cd04301">
    <property type="entry name" value="NAT_SF"/>
    <property type="match status" value="1"/>
</dbReference>
<dbReference type="InterPro" id="IPR011991">
    <property type="entry name" value="ArsR-like_HTH"/>
</dbReference>
<dbReference type="SMART" id="SM00347">
    <property type="entry name" value="HTH_MARR"/>
    <property type="match status" value="1"/>
</dbReference>
<protein>
    <submittedName>
        <fullName evidence="5">Bifunctional helix-turn-helix transcriptional regulator/GNAT family N-acetyltransferase</fullName>
    </submittedName>
</protein>
<feature type="domain" description="N-acetyltransferase" evidence="4">
    <location>
        <begin position="136"/>
        <end position="292"/>
    </location>
</feature>
<name>A0A5M4FAK4_9ACTN</name>
<dbReference type="Gene3D" id="1.10.10.10">
    <property type="entry name" value="Winged helix-like DNA-binding domain superfamily/Winged helix DNA-binding domain"/>
    <property type="match status" value="1"/>
</dbReference>
<dbReference type="EMBL" id="SDPQ02000003">
    <property type="protein sequence ID" value="KAA1395365.1"/>
    <property type="molecule type" value="Genomic_DNA"/>
</dbReference>
<dbReference type="InterPro" id="IPR000835">
    <property type="entry name" value="HTH_MarR-typ"/>
</dbReference>
<dbReference type="OrthoDB" id="70840at2"/>
<dbReference type="Proteomes" id="UP000380867">
    <property type="component" value="Unassembled WGS sequence"/>
</dbReference>
<keyword evidence="2" id="KW-0012">Acyltransferase</keyword>
<dbReference type="RefSeq" id="WP_149690031.1">
    <property type="nucleotide sequence ID" value="NZ_SDPQ02000003.1"/>
</dbReference>
<gene>
    <name evidence="5" type="ORF">ESP70_014485</name>
</gene>
<dbReference type="Gene3D" id="3.40.630.30">
    <property type="match status" value="1"/>
</dbReference>
<dbReference type="InterPro" id="IPR036390">
    <property type="entry name" value="WH_DNA-bd_sf"/>
</dbReference>
<keyword evidence="6" id="KW-1185">Reference proteome</keyword>
<dbReference type="PROSITE" id="PS51186">
    <property type="entry name" value="GNAT"/>
    <property type="match status" value="1"/>
</dbReference>
<evidence type="ECO:0000313" key="6">
    <source>
        <dbReference type="Proteomes" id="UP000380867"/>
    </source>
</evidence>
<dbReference type="GO" id="GO:0003700">
    <property type="term" value="F:DNA-binding transcription factor activity"/>
    <property type="evidence" value="ECO:0007669"/>
    <property type="project" value="InterPro"/>
</dbReference>
<dbReference type="InterPro" id="IPR036388">
    <property type="entry name" value="WH-like_DNA-bd_sf"/>
</dbReference>
<dbReference type="InterPro" id="IPR000182">
    <property type="entry name" value="GNAT_dom"/>
</dbReference>
<feature type="domain" description="HTH marR-type" evidence="3">
    <location>
        <begin position="1"/>
        <end position="136"/>
    </location>
</feature>
<comment type="caution">
    <text evidence="5">The sequence shown here is derived from an EMBL/GenBank/DDBJ whole genome shotgun (WGS) entry which is preliminary data.</text>
</comment>
<accession>A0A5M4FAK4</accession>
<evidence type="ECO:0000259" key="3">
    <source>
        <dbReference type="PROSITE" id="PS50995"/>
    </source>
</evidence>
<dbReference type="AlphaFoldDB" id="A0A5M4FAK4"/>
<evidence type="ECO:0000313" key="5">
    <source>
        <dbReference type="EMBL" id="KAA1395365.1"/>
    </source>
</evidence>
<evidence type="ECO:0000259" key="4">
    <source>
        <dbReference type="PROSITE" id="PS51186"/>
    </source>
</evidence>
<sequence>MVDDPVATLRRFNRSWSQRVGVLDESFLGSGRPLGPSRLLFELRGGGSSVRELRERMDLDSGYLSRLLRQLESEGLIAVTPDPADARRRIATLTKRGVAAQQDLDDRSDSLAHGLVDALSDRQRVRLAESLDQADRLIRAATVSLDLVDPGSEHARTAVAAYFQELDETFEGGFDVAAGAADEQTLGGATGRFLVAVSGGVVVGCGGLQSLSDDVGEIKRMWVHHDWRGLGLAGRLLRRLEEESLALGHRVVRLDTNSSLAEALAMYRAAGYVEIPRYNDNPYPDHWFEKRF</sequence>
<dbReference type="Pfam" id="PF12802">
    <property type="entry name" value="MarR_2"/>
    <property type="match status" value="1"/>
</dbReference>
<proteinExistence type="predicted"/>
<dbReference type="Pfam" id="PF00583">
    <property type="entry name" value="Acetyltransf_1"/>
    <property type="match status" value="1"/>
</dbReference>
<dbReference type="CDD" id="cd00090">
    <property type="entry name" value="HTH_ARSR"/>
    <property type="match status" value="1"/>
</dbReference>
<dbReference type="InterPro" id="IPR050832">
    <property type="entry name" value="Bact_Acetyltransf"/>
</dbReference>
<keyword evidence="1" id="KW-0808">Transferase</keyword>
<dbReference type="PANTHER" id="PTHR43877">
    <property type="entry name" value="AMINOALKYLPHOSPHONATE N-ACETYLTRANSFERASE-RELATED-RELATED"/>
    <property type="match status" value="1"/>
</dbReference>
<evidence type="ECO:0000256" key="1">
    <source>
        <dbReference type="ARBA" id="ARBA00022679"/>
    </source>
</evidence>